<sequence>MFAIGITVTAAPAPKPAAVRPAARPRLSGNHLSALPTHVPYTHPAPMPATTAPM</sequence>
<reference evidence="2" key="1">
    <citation type="submission" date="2016-01" db="EMBL/GenBank/DDBJ databases">
        <authorList>
            <person name="Peeters Charlotte."/>
        </authorList>
    </citation>
    <scope>NUCLEOTIDE SEQUENCE</scope>
    <source>
        <strain evidence="2">LMG 22936</strain>
    </source>
</reference>
<evidence type="ECO:0000313" key="2">
    <source>
        <dbReference type="EMBL" id="SAL81544.1"/>
    </source>
</evidence>
<evidence type="ECO:0000313" key="3">
    <source>
        <dbReference type="Proteomes" id="UP000054717"/>
    </source>
</evidence>
<evidence type="ECO:0000256" key="1">
    <source>
        <dbReference type="SAM" id="MobiDB-lite"/>
    </source>
</evidence>
<name>A0A158KKD7_9BURK</name>
<dbReference type="EMBL" id="FCNZ02000138">
    <property type="protein sequence ID" value="SAL81544.1"/>
    <property type="molecule type" value="Genomic_DNA"/>
</dbReference>
<dbReference type="Proteomes" id="UP000054717">
    <property type="component" value="Unassembled WGS sequence"/>
</dbReference>
<feature type="region of interest" description="Disordered" evidence="1">
    <location>
        <begin position="15"/>
        <end position="54"/>
    </location>
</feature>
<keyword evidence="3" id="KW-1185">Reference proteome</keyword>
<feature type="compositionally biased region" description="Low complexity" evidence="1">
    <location>
        <begin position="15"/>
        <end position="26"/>
    </location>
</feature>
<organism evidence="2 3">
    <name type="scientific">Caballeronia telluris</name>
    <dbReference type="NCBI Taxonomy" id="326475"/>
    <lineage>
        <taxon>Bacteria</taxon>
        <taxon>Pseudomonadati</taxon>
        <taxon>Pseudomonadota</taxon>
        <taxon>Betaproteobacteria</taxon>
        <taxon>Burkholderiales</taxon>
        <taxon>Burkholderiaceae</taxon>
        <taxon>Caballeronia</taxon>
    </lineage>
</organism>
<dbReference type="AlphaFoldDB" id="A0A158KKD7"/>
<proteinExistence type="predicted"/>
<accession>A0A158KKD7</accession>
<gene>
    <name evidence="2" type="ORF">AWB66_06434</name>
</gene>
<protein>
    <submittedName>
        <fullName evidence="2">Uncharacterized protein</fullName>
    </submittedName>
</protein>
<comment type="caution">
    <text evidence="2">The sequence shown here is derived from an EMBL/GenBank/DDBJ whole genome shotgun (WGS) entry which is preliminary data.</text>
</comment>